<dbReference type="InterPro" id="IPR014756">
    <property type="entry name" value="Ig_E-set"/>
</dbReference>
<dbReference type="Gene3D" id="2.60.40.840">
    <property type="match status" value="1"/>
</dbReference>
<organism evidence="8 9">
    <name type="scientific">Channa striata</name>
    <name type="common">Snakehead murrel</name>
    <name type="synonym">Ophicephalus striatus</name>
    <dbReference type="NCBI Taxonomy" id="64152"/>
    <lineage>
        <taxon>Eukaryota</taxon>
        <taxon>Metazoa</taxon>
        <taxon>Chordata</taxon>
        <taxon>Craniata</taxon>
        <taxon>Vertebrata</taxon>
        <taxon>Euteleostomi</taxon>
        <taxon>Actinopterygii</taxon>
        <taxon>Neopterygii</taxon>
        <taxon>Teleostei</taxon>
        <taxon>Neoteleostei</taxon>
        <taxon>Acanthomorphata</taxon>
        <taxon>Anabantaria</taxon>
        <taxon>Anabantiformes</taxon>
        <taxon>Channoidei</taxon>
        <taxon>Channidae</taxon>
        <taxon>Channa</taxon>
    </lineage>
</organism>
<protein>
    <recommendedName>
        <fullName evidence="2">Arrestin-C</fullName>
    </recommendedName>
    <alternativeName>
        <fullName evidence="6">Cone arrestin</fullName>
    </alternativeName>
</protein>
<dbReference type="GO" id="GO:0007165">
    <property type="term" value="P:signal transduction"/>
    <property type="evidence" value="ECO:0007669"/>
    <property type="project" value="InterPro"/>
</dbReference>
<dbReference type="Pfam" id="PF02752">
    <property type="entry name" value="Arrestin_C"/>
    <property type="match status" value="1"/>
</dbReference>
<comment type="caution">
    <text evidence="8">The sequence shown here is derived from an EMBL/GenBank/DDBJ whole genome shotgun (WGS) entry which is preliminary data.</text>
</comment>
<dbReference type="EMBL" id="JAUPFM010000006">
    <property type="protein sequence ID" value="KAK2848966.1"/>
    <property type="molecule type" value="Genomic_DNA"/>
</dbReference>
<dbReference type="InterPro" id="IPR014753">
    <property type="entry name" value="Arrestin_N"/>
</dbReference>
<dbReference type="PRINTS" id="PR00309">
    <property type="entry name" value="ARRESTIN"/>
</dbReference>
<evidence type="ECO:0000256" key="2">
    <source>
        <dbReference type="ARBA" id="ARBA00017730"/>
    </source>
</evidence>
<name>A0AA88N450_CHASR</name>
<reference evidence="8" key="1">
    <citation type="submission" date="2023-07" db="EMBL/GenBank/DDBJ databases">
        <title>Chromosome-level Genome Assembly of Striped Snakehead (Channa striata).</title>
        <authorList>
            <person name="Liu H."/>
        </authorList>
    </citation>
    <scope>NUCLEOTIDE SEQUENCE</scope>
    <source>
        <strain evidence="8">Gz</strain>
        <tissue evidence="8">Muscle</tissue>
    </source>
</reference>
<dbReference type="InterPro" id="IPR011022">
    <property type="entry name" value="Arrestin_C-like"/>
</dbReference>
<dbReference type="InterPro" id="IPR000698">
    <property type="entry name" value="Arrestin"/>
</dbReference>
<dbReference type="PANTHER" id="PTHR11792">
    <property type="entry name" value="ARRESTIN"/>
    <property type="match status" value="1"/>
</dbReference>
<dbReference type="SUPFAM" id="SSF81296">
    <property type="entry name" value="E set domains"/>
    <property type="match status" value="2"/>
</dbReference>
<comment type="function">
    <text evidence="5">May play a role in an as yet undefined retina-specific signal transduction. Could bind to photoactivated-phosphorylated red/green opsins.</text>
</comment>
<feature type="domain" description="Arrestin C-terminal-like" evidence="7">
    <location>
        <begin position="264"/>
        <end position="401"/>
    </location>
</feature>
<keyword evidence="3" id="KW-0716">Sensory transduction</keyword>
<comment type="similarity">
    <text evidence="1">Belongs to the arrestin family.</text>
</comment>
<dbReference type="Pfam" id="PF00339">
    <property type="entry name" value="Arrestin_N"/>
    <property type="match status" value="1"/>
</dbReference>
<dbReference type="GO" id="GO:0001664">
    <property type="term" value="F:G protein-coupled receptor binding"/>
    <property type="evidence" value="ECO:0007669"/>
    <property type="project" value="TreeGrafter"/>
</dbReference>
<evidence type="ECO:0000256" key="4">
    <source>
        <dbReference type="ARBA" id="ARBA00023305"/>
    </source>
</evidence>
<dbReference type="Gene3D" id="2.60.40.640">
    <property type="match status" value="1"/>
</dbReference>
<dbReference type="AlphaFoldDB" id="A0AA88N450"/>
<keyword evidence="4" id="KW-0844">Vision</keyword>
<dbReference type="InterPro" id="IPR014752">
    <property type="entry name" value="Arrestin-like_C"/>
</dbReference>
<evidence type="ECO:0000313" key="9">
    <source>
        <dbReference type="Proteomes" id="UP001187415"/>
    </source>
</evidence>
<dbReference type="PANTHER" id="PTHR11792:SF19">
    <property type="entry name" value="ARRESTIN-C"/>
    <property type="match status" value="1"/>
</dbReference>
<evidence type="ECO:0000259" key="7">
    <source>
        <dbReference type="SMART" id="SM01017"/>
    </source>
</evidence>
<dbReference type="InterPro" id="IPR011021">
    <property type="entry name" value="Arrestin-like_N"/>
</dbReference>
<proteinExistence type="inferred from homology"/>
<dbReference type="GO" id="GO:0007399">
    <property type="term" value="P:nervous system development"/>
    <property type="evidence" value="ECO:0007669"/>
    <property type="project" value="UniProtKB-ARBA"/>
</dbReference>
<gene>
    <name evidence="8" type="ORF">Q5P01_008800</name>
</gene>
<dbReference type="FunFam" id="2.60.40.840:FF:000002">
    <property type="entry name" value="Arrestin 3"/>
    <property type="match status" value="1"/>
</dbReference>
<dbReference type="GO" id="GO:0007601">
    <property type="term" value="P:visual perception"/>
    <property type="evidence" value="ECO:0007669"/>
    <property type="project" value="UniProtKB-KW"/>
</dbReference>
<keyword evidence="9" id="KW-1185">Reference proteome</keyword>
<dbReference type="Proteomes" id="UP001187415">
    <property type="component" value="Unassembled WGS sequence"/>
</dbReference>
<evidence type="ECO:0000256" key="6">
    <source>
        <dbReference type="ARBA" id="ARBA00031498"/>
    </source>
</evidence>
<evidence type="ECO:0000256" key="5">
    <source>
        <dbReference type="ARBA" id="ARBA00024976"/>
    </source>
</evidence>
<sequence>MERSQHNIVLKGGVKVERSQFKTNGGSDRHTLIRTHWILSEVTDYSRQQRGLFFIDTTEGTVHFCCKSKIIKTIINMAKVFKKASGSGHITLYLGKRDFVDYVDSVEGVDGVIEIDPSGLKGRKVFVQLACIFQYGSEDVIGLSLTRDIWMQCIQVYPPRGEMATKSPSLESFLKIVGEQGYPFSFQMPTNLPCSVTLHPGPNKTGKSCCVKFEVKGYIANAAVSADGVIDKKDMCRLMIRKIQFVPTDKPRPKVHIIKQFMVTDKPVHLEASLEKEIYYHGDSITVNVKIINETTKVVKKIKIYVEQLTTVVLYSSETYTRTVFFVEFGETINGNSTFKKSFNITPLLSNHKDKLGLAVDGGLKDEETQLASTTLNKEDKEMQGIFVSYIIKINLMVSGGG</sequence>
<evidence type="ECO:0000256" key="1">
    <source>
        <dbReference type="ARBA" id="ARBA00005298"/>
    </source>
</evidence>
<accession>A0AA88N450</accession>
<evidence type="ECO:0000256" key="3">
    <source>
        <dbReference type="ARBA" id="ARBA00022606"/>
    </source>
</evidence>
<evidence type="ECO:0000313" key="8">
    <source>
        <dbReference type="EMBL" id="KAK2848966.1"/>
    </source>
</evidence>
<dbReference type="SMART" id="SM01017">
    <property type="entry name" value="Arrestin_C"/>
    <property type="match status" value="1"/>
</dbReference>
<dbReference type="GO" id="GO:0002031">
    <property type="term" value="P:G protein-coupled receptor internalization"/>
    <property type="evidence" value="ECO:0007669"/>
    <property type="project" value="TreeGrafter"/>
</dbReference>